<keyword evidence="3" id="KW-1185">Reference proteome</keyword>
<sequence>MPSGLDLVASRFRQPIIGIRLLSVHVSMKHTPSDNEAAALCQANSLRAWQRSIPAQRRDNIQDAVTPQPDKGYPILLPPIGSRKHNSTRHHEERKPWQSSTQ</sequence>
<reference evidence="2 3" key="1">
    <citation type="submission" date="2016-07" db="EMBL/GenBank/DDBJ databases">
        <title>Multiple horizontal gene transfer events from other fungi enriched the ability of initially mycotrophic Trichoderma (Ascomycota) to feed on dead plant biomass.</title>
        <authorList>
            <consortium name="DOE Joint Genome Institute"/>
            <person name="Aerts A."/>
            <person name="Atanasova L."/>
            <person name="Chenthamara K."/>
            <person name="Zhang J."/>
            <person name="Grujic M."/>
            <person name="Henrissat B."/>
            <person name="Kuo A."/>
            <person name="Salamov A."/>
            <person name="Lipzen A."/>
            <person name="Labutti K."/>
            <person name="Barry K."/>
            <person name="Miao Y."/>
            <person name="Rahimi M.J."/>
            <person name="Shen Q."/>
            <person name="Grigoriev I.V."/>
            <person name="Kubicek C.P."/>
            <person name="Druzhinina I.S."/>
        </authorList>
    </citation>
    <scope>NUCLEOTIDE SEQUENCE [LARGE SCALE GENOMIC DNA]</scope>
    <source>
        <strain evidence="2 3">ATCC 18648</strain>
    </source>
</reference>
<evidence type="ECO:0000256" key="1">
    <source>
        <dbReference type="SAM" id="MobiDB-lite"/>
    </source>
</evidence>
<proteinExistence type="predicted"/>
<evidence type="ECO:0000313" key="3">
    <source>
        <dbReference type="Proteomes" id="UP000240760"/>
    </source>
</evidence>
<feature type="region of interest" description="Disordered" evidence="1">
    <location>
        <begin position="59"/>
        <end position="102"/>
    </location>
</feature>
<dbReference type="AlphaFoldDB" id="A0A2T4BZL3"/>
<accession>A0A2T4BZL3</accession>
<gene>
    <name evidence="2" type="ORF">M440DRAFT_1034403</name>
</gene>
<evidence type="ECO:0000313" key="2">
    <source>
        <dbReference type="EMBL" id="PTB74761.1"/>
    </source>
</evidence>
<dbReference type="EMBL" id="KZ679135">
    <property type="protein sequence ID" value="PTB74761.1"/>
    <property type="molecule type" value="Genomic_DNA"/>
</dbReference>
<name>A0A2T4BZL3_TRILO</name>
<organism evidence="2 3">
    <name type="scientific">Trichoderma longibrachiatum ATCC 18648</name>
    <dbReference type="NCBI Taxonomy" id="983965"/>
    <lineage>
        <taxon>Eukaryota</taxon>
        <taxon>Fungi</taxon>
        <taxon>Dikarya</taxon>
        <taxon>Ascomycota</taxon>
        <taxon>Pezizomycotina</taxon>
        <taxon>Sordariomycetes</taxon>
        <taxon>Hypocreomycetidae</taxon>
        <taxon>Hypocreales</taxon>
        <taxon>Hypocreaceae</taxon>
        <taxon>Trichoderma</taxon>
    </lineage>
</organism>
<dbReference type="Proteomes" id="UP000240760">
    <property type="component" value="Unassembled WGS sequence"/>
</dbReference>
<protein>
    <submittedName>
        <fullName evidence="2">Uncharacterized protein</fullName>
    </submittedName>
</protein>